<reference evidence="3 4" key="1">
    <citation type="submission" date="2024-05" db="EMBL/GenBank/DDBJ databases">
        <title>Haplotype-resolved chromosome-level genome assembly of Huyou (Citrus changshanensis).</title>
        <authorList>
            <person name="Miao C."/>
            <person name="Chen W."/>
            <person name="Wu Y."/>
            <person name="Wang L."/>
            <person name="Zhao S."/>
            <person name="Grierson D."/>
            <person name="Xu C."/>
            <person name="Chen K."/>
        </authorList>
    </citation>
    <scope>NUCLEOTIDE SEQUENCE [LARGE SCALE GENOMIC DNA]</scope>
    <source>
        <strain evidence="3">01-14</strain>
        <tissue evidence="3">Leaf</tissue>
    </source>
</reference>
<comment type="caution">
    <text evidence="3">The sequence shown here is derived from an EMBL/GenBank/DDBJ whole genome shotgun (WGS) entry which is preliminary data.</text>
</comment>
<keyword evidence="4" id="KW-1185">Reference proteome</keyword>
<dbReference type="InterPro" id="IPR042197">
    <property type="entry name" value="Apaf_helical"/>
</dbReference>
<dbReference type="AlphaFoldDB" id="A0AAP0QXY8"/>
<keyword evidence="2" id="KW-0611">Plant defense</keyword>
<protein>
    <recommendedName>
        <fullName evidence="5">NB-ARC domain-containing protein</fullName>
    </recommendedName>
</protein>
<gene>
    <name evidence="3" type="ORF">WN944_007332</name>
</gene>
<evidence type="ECO:0000313" key="4">
    <source>
        <dbReference type="Proteomes" id="UP001428341"/>
    </source>
</evidence>
<dbReference type="PANTHER" id="PTHR33463:SF198">
    <property type="entry name" value="RPP4C3"/>
    <property type="match status" value="1"/>
</dbReference>
<evidence type="ECO:0008006" key="5">
    <source>
        <dbReference type="Google" id="ProtNLM"/>
    </source>
</evidence>
<sequence>MNIQKAVSDPDVSIFGVYGRGGIGKTILAKPISRQAKKDKLLKLKNTATKVANACGGLPIAITTMARAFRNKSDHE</sequence>
<accession>A0AAP0QXY8</accession>
<proteinExistence type="predicted"/>
<dbReference type="SUPFAM" id="SSF52540">
    <property type="entry name" value="P-loop containing nucleoside triphosphate hydrolases"/>
    <property type="match status" value="1"/>
</dbReference>
<keyword evidence="1" id="KW-0547">Nucleotide-binding</keyword>
<evidence type="ECO:0000256" key="1">
    <source>
        <dbReference type="ARBA" id="ARBA00022741"/>
    </source>
</evidence>
<dbReference type="InterPro" id="IPR050905">
    <property type="entry name" value="Plant_NBS-LRR"/>
</dbReference>
<dbReference type="EMBL" id="JBCGBO010000003">
    <property type="protein sequence ID" value="KAK9215327.1"/>
    <property type="molecule type" value="Genomic_DNA"/>
</dbReference>
<dbReference type="PANTHER" id="PTHR33463">
    <property type="entry name" value="NB-ARC DOMAIN-CONTAINING PROTEIN-RELATED"/>
    <property type="match status" value="1"/>
</dbReference>
<organism evidence="3 4">
    <name type="scientific">Citrus x changshan-huyou</name>
    <dbReference type="NCBI Taxonomy" id="2935761"/>
    <lineage>
        <taxon>Eukaryota</taxon>
        <taxon>Viridiplantae</taxon>
        <taxon>Streptophyta</taxon>
        <taxon>Embryophyta</taxon>
        <taxon>Tracheophyta</taxon>
        <taxon>Spermatophyta</taxon>
        <taxon>Magnoliopsida</taxon>
        <taxon>eudicotyledons</taxon>
        <taxon>Gunneridae</taxon>
        <taxon>Pentapetalae</taxon>
        <taxon>rosids</taxon>
        <taxon>malvids</taxon>
        <taxon>Sapindales</taxon>
        <taxon>Rutaceae</taxon>
        <taxon>Aurantioideae</taxon>
        <taxon>Citrus</taxon>
    </lineage>
</organism>
<dbReference type="GO" id="GO:0000166">
    <property type="term" value="F:nucleotide binding"/>
    <property type="evidence" value="ECO:0007669"/>
    <property type="project" value="UniProtKB-KW"/>
</dbReference>
<dbReference type="Proteomes" id="UP001428341">
    <property type="component" value="Unassembled WGS sequence"/>
</dbReference>
<evidence type="ECO:0000256" key="2">
    <source>
        <dbReference type="ARBA" id="ARBA00022821"/>
    </source>
</evidence>
<dbReference type="GO" id="GO:0006952">
    <property type="term" value="P:defense response"/>
    <property type="evidence" value="ECO:0007669"/>
    <property type="project" value="UniProtKB-KW"/>
</dbReference>
<dbReference type="InterPro" id="IPR027417">
    <property type="entry name" value="P-loop_NTPase"/>
</dbReference>
<evidence type="ECO:0000313" key="3">
    <source>
        <dbReference type="EMBL" id="KAK9215327.1"/>
    </source>
</evidence>
<name>A0AAP0QXY8_9ROSI</name>
<dbReference type="Gene3D" id="1.10.8.430">
    <property type="entry name" value="Helical domain of apoptotic protease-activating factors"/>
    <property type="match status" value="1"/>
</dbReference>